<dbReference type="AlphaFoldDB" id="A0AAD3TEH6"/>
<evidence type="ECO:0000313" key="3">
    <source>
        <dbReference type="Proteomes" id="UP001279734"/>
    </source>
</evidence>
<feature type="signal peptide" evidence="1">
    <location>
        <begin position="1"/>
        <end position="23"/>
    </location>
</feature>
<accession>A0AAD3TEH6</accession>
<gene>
    <name evidence="2" type="ORF">Nepgr_029705</name>
</gene>
<sequence>MKGCCWIWNALLPGFFALYSAEAEVYSLEDRDAALVPADVRMFFCPSCLLLPAGGILGVPLGCWQFRFAVAGVALHMINLKWPRMSRGQRGYAYAKFGVPCGSLVA</sequence>
<reference evidence="2" key="1">
    <citation type="submission" date="2023-05" db="EMBL/GenBank/DDBJ databases">
        <title>Nepenthes gracilis genome sequencing.</title>
        <authorList>
            <person name="Fukushima K."/>
        </authorList>
    </citation>
    <scope>NUCLEOTIDE SEQUENCE</scope>
    <source>
        <strain evidence="2">SING2019-196</strain>
    </source>
</reference>
<feature type="chain" id="PRO_5042115601" evidence="1">
    <location>
        <begin position="24"/>
        <end position="106"/>
    </location>
</feature>
<evidence type="ECO:0000256" key="1">
    <source>
        <dbReference type="SAM" id="SignalP"/>
    </source>
</evidence>
<dbReference type="Proteomes" id="UP001279734">
    <property type="component" value="Unassembled WGS sequence"/>
</dbReference>
<keyword evidence="3" id="KW-1185">Reference proteome</keyword>
<keyword evidence="1" id="KW-0732">Signal</keyword>
<organism evidence="2 3">
    <name type="scientific">Nepenthes gracilis</name>
    <name type="common">Slender pitcher plant</name>
    <dbReference type="NCBI Taxonomy" id="150966"/>
    <lineage>
        <taxon>Eukaryota</taxon>
        <taxon>Viridiplantae</taxon>
        <taxon>Streptophyta</taxon>
        <taxon>Embryophyta</taxon>
        <taxon>Tracheophyta</taxon>
        <taxon>Spermatophyta</taxon>
        <taxon>Magnoliopsida</taxon>
        <taxon>eudicotyledons</taxon>
        <taxon>Gunneridae</taxon>
        <taxon>Pentapetalae</taxon>
        <taxon>Caryophyllales</taxon>
        <taxon>Nepenthaceae</taxon>
        <taxon>Nepenthes</taxon>
    </lineage>
</organism>
<name>A0AAD3TEH6_NEPGR</name>
<proteinExistence type="predicted"/>
<dbReference type="EMBL" id="BSYO01000033">
    <property type="protein sequence ID" value="GMH27862.1"/>
    <property type="molecule type" value="Genomic_DNA"/>
</dbReference>
<protein>
    <submittedName>
        <fullName evidence="2">Uncharacterized protein</fullName>
    </submittedName>
</protein>
<comment type="caution">
    <text evidence="2">The sequence shown here is derived from an EMBL/GenBank/DDBJ whole genome shotgun (WGS) entry which is preliminary data.</text>
</comment>
<evidence type="ECO:0000313" key="2">
    <source>
        <dbReference type="EMBL" id="GMH27862.1"/>
    </source>
</evidence>